<dbReference type="EMBL" id="CP096040">
    <property type="protein sequence ID" value="USQ95155.1"/>
    <property type="molecule type" value="Genomic_DNA"/>
</dbReference>
<evidence type="ECO:0000256" key="3">
    <source>
        <dbReference type="ARBA" id="ARBA00022722"/>
    </source>
</evidence>
<dbReference type="InterPro" id="IPR020539">
    <property type="entry name" value="RNase_P_CS"/>
</dbReference>
<evidence type="ECO:0000256" key="5">
    <source>
        <dbReference type="ARBA" id="ARBA00022801"/>
    </source>
</evidence>
<gene>
    <name evidence="7 10" type="primary">rnpA</name>
    <name evidence="10" type="ORF">MZV50_21770</name>
</gene>
<dbReference type="InterPro" id="IPR020568">
    <property type="entry name" value="Ribosomal_Su5_D2-typ_SF"/>
</dbReference>
<dbReference type="GO" id="GO:0004526">
    <property type="term" value="F:ribonuclease P activity"/>
    <property type="evidence" value="ECO:0007669"/>
    <property type="project" value="UniProtKB-EC"/>
</dbReference>
<dbReference type="InterPro" id="IPR000100">
    <property type="entry name" value="RNase_P"/>
</dbReference>
<sequence>MAEAPQALTFERLKKRPDFLLAAKAPALSRGAVFIQMRQRADQDPTVRVGFTATKKIGGAVERNRAKRRLREAARLVLPLHARPSHDYVFIARGGTGTREWGRLLDDVKTALISLAAEYDRAGPRVPRPSSGAHSTDQVAEAASSQQPDLKVSG</sequence>
<proteinExistence type="inferred from homology"/>
<keyword evidence="4 7" id="KW-0255">Endonuclease</keyword>
<evidence type="ECO:0000313" key="10">
    <source>
        <dbReference type="EMBL" id="USQ95155.1"/>
    </source>
</evidence>
<dbReference type="HAMAP" id="MF_00227">
    <property type="entry name" value="RNase_P"/>
    <property type="match status" value="1"/>
</dbReference>
<evidence type="ECO:0000313" key="11">
    <source>
        <dbReference type="Proteomes" id="UP001057520"/>
    </source>
</evidence>
<keyword evidence="3 7" id="KW-0540">Nuclease</keyword>
<reference evidence="10 11" key="1">
    <citation type="submission" date="2022-04" db="EMBL/GenBank/DDBJ databases">
        <title>Genome sequence of soybean root-associated Caulobacter segnis RL271.</title>
        <authorList>
            <person name="Longley R."/>
            <person name="Bonito G."/>
            <person name="Trigodet F."/>
            <person name="Crosson S."/>
            <person name="Fiebig A."/>
        </authorList>
    </citation>
    <scope>NUCLEOTIDE SEQUENCE [LARGE SCALE GENOMIC DNA]</scope>
    <source>
        <strain evidence="10 11">RL271</strain>
    </source>
</reference>
<organism evidence="10 11">
    <name type="scientific">Caulobacter segnis</name>
    <dbReference type="NCBI Taxonomy" id="88688"/>
    <lineage>
        <taxon>Bacteria</taxon>
        <taxon>Pseudomonadati</taxon>
        <taxon>Pseudomonadota</taxon>
        <taxon>Alphaproteobacteria</taxon>
        <taxon>Caulobacterales</taxon>
        <taxon>Caulobacteraceae</taxon>
        <taxon>Caulobacter</taxon>
    </lineage>
</organism>
<comment type="subunit">
    <text evidence="7">Consists of a catalytic RNA component (M1 or rnpB) and a protein subunit.</text>
</comment>
<dbReference type="Gene3D" id="3.30.230.10">
    <property type="match status" value="1"/>
</dbReference>
<keyword evidence="11" id="KW-1185">Reference proteome</keyword>
<accession>A0ABY4ZRL9</accession>
<evidence type="ECO:0000256" key="8">
    <source>
        <dbReference type="NCBIfam" id="TIGR00188"/>
    </source>
</evidence>
<comment type="function">
    <text evidence="1 7">RNaseP catalyzes the removal of the 5'-leader sequence from pre-tRNA to produce the mature 5'-terminus. It can also cleave other RNA substrates such as 4.5S RNA. The protein component plays an auxiliary but essential role in vivo by binding to the 5'-leader sequence and broadening the substrate specificity of the ribozyme.</text>
</comment>
<evidence type="ECO:0000256" key="4">
    <source>
        <dbReference type="ARBA" id="ARBA00022759"/>
    </source>
</evidence>
<dbReference type="NCBIfam" id="TIGR00188">
    <property type="entry name" value="rnpA"/>
    <property type="match status" value="1"/>
</dbReference>
<keyword evidence="5 7" id="KW-0378">Hydrolase</keyword>
<keyword evidence="2 7" id="KW-0819">tRNA processing</keyword>
<name>A0ABY4ZRL9_9CAUL</name>
<feature type="compositionally biased region" description="Polar residues" evidence="9">
    <location>
        <begin position="132"/>
        <end position="148"/>
    </location>
</feature>
<protein>
    <recommendedName>
        <fullName evidence="7 8">Ribonuclease P protein component</fullName>
        <shortName evidence="7">RNase P protein</shortName>
        <shortName evidence="7">RNaseP protein</shortName>
        <ecNumber evidence="7 8">3.1.26.5</ecNumber>
    </recommendedName>
    <alternativeName>
        <fullName evidence="7">Protein C5</fullName>
    </alternativeName>
</protein>
<dbReference type="PANTHER" id="PTHR33992:SF1">
    <property type="entry name" value="RIBONUCLEASE P PROTEIN COMPONENT"/>
    <property type="match status" value="1"/>
</dbReference>
<comment type="similarity">
    <text evidence="7">Belongs to the RnpA family.</text>
</comment>
<dbReference type="PANTHER" id="PTHR33992">
    <property type="entry name" value="RIBONUCLEASE P PROTEIN COMPONENT"/>
    <property type="match status" value="1"/>
</dbReference>
<dbReference type="EC" id="3.1.26.5" evidence="7 8"/>
<dbReference type="Pfam" id="PF00825">
    <property type="entry name" value="Ribonuclease_P"/>
    <property type="match status" value="1"/>
</dbReference>
<feature type="region of interest" description="Disordered" evidence="9">
    <location>
        <begin position="123"/>
        <end position="154"/>
    </location>
</feature>
<dbReference type="PROSITE" id="PS00648">
    <property type="entry name" value="RIBONUCLEASE_P"/>
    <property type="match status" value="1"/>
</dbReference>
<dbReference type="Proteomes" id="UP001057520">
    <property type="component" value="Chromosome"/>
</dbReference>
<dbReference type="InterPro" id="IPR014721">
    <property type="entry name" value="Ribsml_uS5_D2-typ_fold_subgr"/>
</dbReference>
<comment type="catalytic activity">
    <reaction evidence="7">
        <text>Endonucleolytic cleavage of RNA, removing 5'-extranucleotides from tRNA precursor.</text>
        <dbReference type="EC" id="3.1.26.5"/>
    </reaction>
</comment>
<dbReference type="SUPFAM" id="SSF54211">
    <property type="entry name" value="Ribosomal protein S5 domain 2-like"/>
    <property type="match status" value="1"/>
</dbReference>
<evidence type="ECO:0000256" key="9">
    <source>
        <dbReference type="SAM" id="MobiDB-lite"/>
    </source>
</evidence>
<evidence type="ECO:0000256" key="6">
    <source>
        <dbReference type="ARBA" id="ARBA00022884"/>
    </source>
</evidence>
<evidence type="ECO:0000256" key="7">
    <source>
        <dbReference type="HAMAP-Rule" id="MF_00227"/>
    </source>
</evidence>
<evidence type="ECO:0000256" key="2">
    <source>
        <dbReference type="ARBA" id="ARBA00022694"/>
    </source>
</evidence>
<keyword evidence="6 7" id="KW-0694">RNA-binding</keyword>
<evidence type="ECO:0000256" key="1">
    <source>
        <dbReference type="ARBA" id="ARBA00002663"/>
    </source>
</evidence>